<evidence type="ECO:0000256" key="9">
    <source>
        <dbReference type="ARBA" id="ARBA00023136"/>
    </source>
</evidence>
<evidence type="ECO:0000256" key="14">
    <source>
        <dbReference type="ARBA" id="ARBA00038526"/>
    </source>
</evidence>
<dbReference type="PANTHER" id="PTHR36570:SF1">
    <property type="entry name" value="PROTEIN-DISULFIDE OXIDOREDUCTASE DSBI"/>
    <property type="match status" value="1"/>
</dbReference>
<dbReference type="EMBL" id="AMCI01000465">
    <property type="protein sequence ID" value="EJX09079.1"/>
    <property type="molecule type" value="Genomic_DNA"/>
</dbReference>
<evidence type="ECO:0000256" key="10">
    <source>
        <dbReference type="ARBA" id="ARBA00023157"/>
    </source>
</evidence>
<dbReference type="GO" id="GO:0015035">
    <property type="term" value="F:protein-disulfide reductase activity"/>
    <property type="evidence" value="ECO:0007669"/>
    <property type="project" value="InterPro"/>
</dbReference>
<dbReference type="Gene3D" id="1.20.1550.10">
    <property type="entry name" value="DsbB-like"/>
    <property type="match status" value="1"/>
</dbReference>
<evidence type="ECO:0000256" key="8">
    <source>
        <dbReference type="ARBA" id="ARBA00023002"/>
    </source>
</evidence>
<gene>
    <name evidence="17" type="ORF">EVA_02813</name>
</gene>
<comment type="subcellular location">
    <subcellularLocation>
        <location evidence="1">Cell inner membrane</location>
        <topology evidence="1">Multi-pass membrane protein</topology>
    </subcellularLocation>
</comment>
<evidence type="ECO:0000256" key="3">
    <source>
        <dbReference type="ARBA" id="ARBA00022475"/>
    </source>
</evidence>
<feature type="transmembrane region" description="Helical" evidence="16">
    <location>
        <begin position="26"/>
        <end position="46"/>
    </location>
</feature>
<evidence type="ECO:0000256" key="11">
    <source>
        <dbReference type="ARBA" id="ARBA00023284"/>
    </source>
</evidence>
<dbReference type="GO" id="GO:0005886">
    <property type="term" value="C:plasma membrane"/>
    <property type="evidence" value="ECO:0007669"/>
    <property type="project" value="UniProtKB-SubCell"/>
</dbReference>
<dbReference type="InterPro" id="IPR050183">
    <property type="entry name" value="DsbB"/>
</dbReference>
<comment type="caution">
    <text evidence="17">The sequence shown here is derived from an EMBL/GenBank/DDBJ whole genome shotgun (WGS) entry which is preliminary data.</text>
</comment>
<evidence type="ECO:0000256" key="15">
    <source>
        <dbReference type="ARBA" id="ARBA00039389"/>
    </source>
</evidence>
<dbReference type="AlphaFoldDB" id="J9GNA4"/>
<accession>J9GNA4</accession>
<comment type="subunit">
    <text evidence="14">Interacts with DsbL.</text>
</comment>
<keyword evidence="11" id="KW-0676">Redox-active center</keyword>
<dbReference type="GO" id="GO:0006457">
    <property type="term" value="P:protein folding"/>
    <property type="evidence" value="ECO:0007669"/>
    <property type="project" value="InterPro"/>
</dbReference>
<evidence type="ECO:0000256" key="6">
    <source>
        <dbReference type="ARBA" id="ARBA00022982"/>
    </source>
</evidence>
<evidence type="ECO:0000256" key="16">
    <source>
        <dbReference type="SAM" id="Phobius"/>
    </source>
</evidence>
<evidence type="ECO:0000256" key="1">
    <source>
        <dbReference type="ARBA" id="ARBA00004429"/>
    </source>
</evidence>
<protein>
    <recommendedName>
        <fullName evidence="15">Putative protein-disulfide oxidoreductase DsbI</fullName>
    </recommendedName>
</protein>
<evidence type="ECO:0000256" key="5">
    <source>
        <dbReference type="ARBA" id="ARBA00022692"/>
    </source>
</evidence>
<keyword evidence="6" id="KW-0249">Electron transport</keyword>
<comment type="function">
    <text evidence="12">Required for disulfide bond formation in some proteins. Part of a redox system composed of DsbI and DsbL that mediates formation of an essential disulfide bond in AssT.</text>
</comment>
<proteinExistence type="inferred from homology"/>
<evidence type="ECO:0000256" key="13">
    <source>
        <dbReference type="ARBA" id="ARBA00038060"/>
    </source>
</evidence>
<keyword evidence="2" id="KW-0813">Transport</keyword>
<name>J9GNA4_9ZZZZ</name>
<keyword evidence="5 16" id="KW-0812">Transmembrane</keyword>
<dbReference type="InterPro" id="IPR023380">
    <property type="entry name" value="DsbB-like_sf"/>
</dbReference>
<dbReference type="InterPro" id="IPR003752">
    <property type="entry name" value="DiS_bond_form_DsbB/BdbC"/>
</dbReference>
<dbReference type="SUPFAM" id="SSF158442">
    <property type="entry name" value="DsbB-like"/>
    <property type="match status" value="1"/>
</dbReference>
<keyword evidence="3" id="KW-1003">Cell membrane</keyword>
<keyword evidence="8" id="KW-0560">Oxidoreductase</keyword>
<evidence type="ECO:0000313" key="17">
    <source>
        <dbReference type="EMBL" id="EJX09079.1"/>
    </source>
</evidence>
<feature type="transmembrane region" description="Helical" evidence="16">
    <location>
        <begin position="58"/>
        <end position="77"/>
    </location>
</feature>
<feature type="transmembrane region" description="Helical" evidence="16">
    <location>
        <begin position="197"/>
        <end position="218"/>
    </location>
</feature>
<keyword evidence="7 16" id="KW-1133">Transmembrane helix</keyword>
<evidence type="ECO:0000256" key="12">
    <source>
        <dbReference type="ARBA" id="ARBA00037310"/>
    </source>
</evidence>
<sequence length="224" mass="25660">MSMSSFFSGLKTAPLDTLYDWQNGRWPWGIIAFAMIMLVLLAHYLFQDWMHMLPCEQCVYIRYGNLVMALGGIIAMINPKAVWTKVCGYVLGFYGLIYTFICSWKLMGIHDAVHSDDLDAMFGMQGCSMEPKFPFGLPLDKWAPDWFKPTGDCGYDAPMPADGVELSSLQQFFIELYQNSDGWYLIPQWKFMDMAECCFLACCVATLFLVPMLVSWIVKDFLKK</sequence>
<keyword evidence="9 16" id="KW-0472">Membrane</keyword>
<dbReference type="PANTHER" id="PTHR36570">
    <property type="entry name" value="DISULFIDE BOND FORMATION PROTEIN B"/>
    <property type="match status" value="1"/>
</dbReference>
<feature type="transmembrane region" description="Helical" evidence="16">
    <location>
        <begin position="83"/>
        <end position="101"/>
    </location>
</feature>
<evidence type="ECO:0000256" key="2">
    <source>
        <dbReference type="ARBA" id="ARBA00022448"/>
    </source>
</evidence>
<keyword evidence="4" id="KW-0997">Cell inner membrane</keyword>
<comment type="similarity">
    <text evidence="13">Belongs to the DsbB family. DsbI subfamily.</text>
</comment>
<evidence type="ECO:0000256" key="7">
    <source>
        <dbReference type="ARBA" id="ARBA00022989"/>
    </source>
</evidence>
<keyword evidence="10" id="KW-1015">Disulfide bond</keyword>
<reference evidence="17" key="1">
    <citation type="journal article" date="2012" name="PLoS ONE">
        <title>Gene sets for utilization of primary and secondary nutrition supplies in the distal gut of endangered iberian lynx.</title>
        <authorList>
            <person name="Alcaide M."/>
            <person name="Messina E."/>
            <person name="Richter M."/>
            <person name="Bargiela R."/>
            <person name="Peplies J."/>
            <person name="Huws S.A."/>
            <person name="Newbold C.J."/>
            <person name="Golyshin P.N."/>
            <person name="Simon M.A."/>
            <person name="Lopez G."/>
            <person name="Yakimov M.M."/>
            <person name="Ferrer M."/>
        </authorList>
    </citation>
    <scope>NUCLEOTIDE SEQUENCE</scope>
</reference>
<dbReference type="Pfam" id="PF02600">
    <property type="entry name" value="DsbB"/>
    <property type="match status" value="1"/>
</dbReference>
<evidence type="ECO:0000256" key="4">
    <source>
        <dbReference type="ARBA" id="ARBA00022519"/>
    </source>
</evidence>
<organism evidence="17">
    <name type="scientific">gut metagenome</name>
    <dbReference type="NCBI Taxonomy" id="749906"/>
    <lineage>
        <taxon>unclassified sequences</taxon>
        <taxon>metagenomes</taxon>
        <taxon>organismal metagenomes</taxon>
    </lineage>
</organism>
<dbReference type="NCBIfam" id="NF003304">
    <property type="entry name" value="PRK04307.1"/>
    <property type="match status" value="1"/>
</dbReference>